<name>A0AAV5JUF7_9ROSI</name>
<evidence type="ECO:0000313" key="2">
    <source>
        <dbReference type="Proteomes" id="UP001054252"/>
    </source>
</evidence>
<sequence length="101" mass="11473">MGGVGPIFGIISFNVADEVFKEIPHPPCQRLVSRGCSLSVLNGCLSAARLIDAVHFDTWVMKQYRFKESWEKQFSFDPYFPSRWPSFLKGFPKVKCAQKNG</sequence>
<protein>
    <submittedName>
        <fullName evidence="1">Uncharacterized protein</fullName>
    </submittedName>
</protein>
<dbReference type="EMBL" id="BPVZ01000042">
    <property type="protein sequence ID" value="GKV14984.1"/>
    <property type="molecule type" value="Genomic_DNA"/>
</dbReference>
<dbReference type="AlphaFoldDB" id="A0AAV5JUF7"/>
<proteinExistence type="predicted"/>
<reference evidence="1 2" key="1">
    <citation type="journal article" date="2021" name="Commun. Biol.">
        <title>The genome of Shorea leprosula (Dipterocarpaceae) highlights the ecological relevance of drought in aseasonal tropical rainforests.</title>
        <authorList>
            <person name="Ng K.K.S."/>
            <person name="Kobayashi M.J."/>
            <person name="Fawcett J.A."/>
            <person name="Hatakeyama M."/>
            <person name="Paape T."/>
            <person name="Ng C.H."/>
            <person name="Ang C.C."/>
            <person name="Tnah L.H."/>
            <person name="Lee C.T."/>
            <person name="Nishiyama T."/>
            <person name="Sese J."/>
            <person name="O'Brien M.J."/>
            <person name="Copetti D."/>
            <person name="Mohd Noor M.I."/>
            <person name="Ong R.C."/>
            <person name="Putra M."/>
            <person name="Sireger I.Z."/>
            <person name="Indrioko S."/>
            <person name="Kosugi Y."/>
            <person name="Izuno A."/>
            <person name="Isagi Y."/>
            <person name="Lee S.L."/>
            <person name="Shimizu K.K."/>
        </authorList>
    </citation>
    <scope>NUCLEOTIDE SEQUENCE [LARGE SCALE GENOMIC DNA]</scope>
    <source>
        <strain evidence="1">214</strain>
    </source>
</reference>
<keyword evidence="2" id="KW-1185">Reference proteome</keyword>
<gene>
    <name evidence="1" type="ORF">SLEP1_g25785</name>
</gene>
<evidence type="ECO:0000313" key="1">
    <source>
        <dbReference type="EMBL" id="GKV14984.1"/>
    </source>
</evidence>
<organism evidence="1 2">
    <name type="scientific">Rubroshorea leprosula</name>
    <dbReference type="NCBI Taxonomy" id="152421"/>
    <lineage>
        <taxon>Eukaryota</taxon>
        <taxon>Viridiplantae</taxon>
        <taxon>Streptophyta</taxon>
        <taxon>Embryophyta</taxon>
        <taxon>Tracheophyta</taxon>
        <taxon>Spermatophyta</taxon>
        <taxon>Magnoliopsida</taxon>
        <taxon>eudicotyledons</taxon>
        <taxon>Gunneridae</taxon>
        <taxon>Pentapetalae</taxon>
        <taxon>rosids</taxon>
        <taxon>malvids</taxon>
        <taxon>Malvales</taxon>
        <taxon>Dipterocarpaceae</taxon>
        <taxon>Rubroshorea</taxon>
    </lineage>
</organism>
<comment type="caution">
    <text evidence="1">The sequence shown here is derived from an EMBL/GenBank/DDBJ whole genome shotgun (WGS) entry which is preliminary data.</text>
</comment>
<dbReference type="Proteomes" id="UP001054252">
    <property type="component" value="Unassembled WGS sequence"/>
</dbReference>
<accession>A0AAV5JUF7</accession>